<proteinExistence type="predicted"/>
<name>A0ABM1I675_POLDO</name>
<dbReference type="RefSeq" id="XP_015175712.1">
    <property type="nucleotide sequence ID" value="XM_015320226.1"/>
</dbReference>
<evidence type="ECO:0000313" key="3">
    <source>
        <dbReference type="RefSeq" id="XP_015175712.1"/>
    </source>
</evidence>
<dbReference type="GeneID" id="107066020"/>
<sequence>MIESSLIHKFSYSKKYTKRTKLLNKWLESHKRCKYKDYVKRKRLIKENLSKDVTSEDYESYGEEDFSIAHKQILDKSEIENNRPKISNNTDIVTSTPINVKKEKKCSFNHLDSLEINTKDINLESNIFQDKNDNINKKSFLDVHSADTVPIIEIKKSVSPTKKTQFIDNEEKRFVNTTDNDSVVAKKRKKSKKSSLSQECNSSFMNGERTSQETLDLISDKEEITSCHSNTSPNNNNTFALETLRSPVIISSTNISNNNKYKIINKNEFCRNLFNEYNNASVKDDKEEELKENVILFKDSISSNNLSQYDKRINQIKNLDLAIDSSSSEDEHEQDLSKKTFLSNKNEIIDHKKNVNSSDNKITVCSKNVDSTTESTSNEDELLKGQNLNEKLNNSSSTTFEKRIRNRSKLKRSSNADDENDRSISNIRSNNNSINHNDNSIDHPNNNSKNCEQIQRFDSIPCSLQNLINKENLVHDSTKSTFTLEDLSQDNEIFLLNIPSTIKLTDLKGQKVVLKNEKLKLGKHQYRISYKDVPSQSCVFATHQNSNSYKLVNIKPTSSILVREKLSPSSFL</sequence>
<feature type="compositionally biased region" description="Polar residues" evidence="1">
    <location>
        <begin position="386"/>
        <end position="399"/>
    </location>
</feature>
<feature type="compositionally biased region" description="Low complexity" evidence="1">
    <location>
        <begin position="423"/>
        <end position="438"/>
    </location>
</feature>
<evidence type="ECO:0000256" key="1">
    <source>
        <dbReference type="SAM" id="MobiDB-lite"/>
    </source>
</evidence>
<feature type="region of interest" description="Disordered" evidence="1">
    <location>
        <begin position="185"/>
        <end position="212"/>
    </location>
</feature>
<gene>
    <name evidence="3" type="primary">LOC107066020</name>
</gene>
<organism evidence="2 3">
    <name type="scientific">Polistes dominula</name>
    <name type="common">European paper wasp</name>
    <name type="synonym">Vespa dominula</name>
    <dbReference type="NCBI Taxonomy" id="743375"/>
    <lineage>
        <taxon>Eukaryota</taxon>
        <taxon>Metazoa</taxon>
        <taxon>Ecdysozoa</taxon>
        <taxon>Arthropoda</taxon>
        <taxon>Hexapoda</taxon>
        <taxon>Insecta</taxon>
        <taxon>Pterygota</taxon>
        <taxon>Neoptera</taxon>
        <taxon>Endopterygota</taxon>
        <taxon>Hymenoptera</taxon>
        <taxon>Apocrita</taxon>
        <taxon>Aculeata</taxon>
        <taxon>Vespoidea</taxon>
        <taxon>Vespidae</taxon>
        <taxon>Polistinae</taxon>
        <taxon>Polistini</taxon>
        <taxon>Polistes</taxon>
    </lineage>
</organism>
<accession>A0ABM1I675</accession>
<feature type="compositionally biased region" description="Polar residues" evidence="1">
    <location>
        <begin position="198"/>
        <end position="212"/>
    </location>
</feature>
<keyword evidence="2" id="KW-1185">Reference proteome</keyword>
<feature type="region of interest" description="Disordered" evidence="1">
    <location>
        <begin position="369"/>
        <end position="449"/>
    </location>
</feature>
<reference evidence="3" key="1">
    <citation type="submission" date="2025-08" db="UniProtKB">
        <authorList>
            <consortium name="RefSeq"/>
        </authorList>
    </citation>
    <scope>IDENTIFICATION</scope>
    <source>
        <tissue evidence="3">Whole body</tissue>
    </source>
</reference>
<protein>
    <submittedName>
        <fullName evidence="3">Uncharacterized protein MAL13P1.304-like isoform X2</fullName>
    </submittedName>
</protein>
<dbReference type="Proteomes" id="UP000694924">
    <property type="component" value="Unplaced"/>
</dbReference>
<evidence type="ECO:0000313" key="2">
    <source>
        <dbReference type="Proteomes" id="UP000694924"/>
    </source>
</evidence>